<comment type="subcellular location">
    <subcellularLocation>
        <location evidence="1">Membrane</location>
        <topology evidence="1">Multi-pass membrane protein</topology>
    </subcellularLocation>
</comment>
<keyword evidence="4 7" id="KW-0472">Membrane</keyword>
<evidence type="ECO:0000313" key="9">
    <source>
        <dbReference type="EMBL" id="KAF4452202.1"/>
    </source>
</evidence>
<feature type="transmembrane region" description="Helical" evidence="7">
    <location>
        <begin position="167"/>
        <end position="187"/>
    </location>
</feature>
<evidence type="ECO:0000256" key="2">
    <source>
        <dbReference type="ARBA" id="ARBA00022692"/>
    </source>
</evidence>
<feature type="transmembrane region" description="Helical" evidence="7">
    <location>
        <begin position="135"/>
        <end position="161"/>
    </location>
</feature>
<gene>
    <name evidence="9" type="ORF">F53441_4941</name>
</gene>
<evidence type="ECO:0000313" key="10">
    <source>
        <dbReference type="Proteomes" id="UP000605986"/>
    </source>
</evidence>
<protein>
    <recommendedName>
        <fullName evidence="8">Rhodopsin domain-containing protein</fullName>
    </recommendedName>
</protein>
<comment type="caution">
    <text evidence="9">The sequence shown here is derived from an EMBL/GenBank/DDBJ whole genome shotgun (WGS) entry which is preliminary data.</text>
</comment>
<feature type="transmembrane region" description="Helical" evidence="7">
    <location>
        <begin position="20"/>
        <end position="41"/>
    </location>
</feature>
<organism evidence="9 10">
    <name type="scientific">Fusarium austroafricanum</name>
    <dbReference type="NCBI Taxonomy" id="2364996"/>
    <lineage>
        <taxon>Eukaryota</taxon>
        <taxon>Fungi</taxon>
        <taxon>Dikarya</taxon>
        <taxon>Ascomycota</taxon>
        <taxon>Pezizomycotina</taxon>
        <taxon>Sordariomycetes</taxon>
        <taxon>Hypocreomycetidae</taxon>
        <taxon>Hypocreales</taxon>
        <taxon>Nectriaceae</taxon>
        <taxon>Fusarium</taxon>
        <taxon>Fusarium concolor species complex</taxon>
    </lineage>
</organism>
<reference evidence="9" key="1">
    <citation type="submission" date="2020-01" db="EMBL/GenBank/DDBJ databases">
        <title>Identification and distribution of gene clusters putatively required for synthesis of sphingolipid metabolism inhibitors in phylogenetically diverse species of the filamentous fungus Fusarium.</title>
        <authorList>
            <person name="Kim H.-S."/>
            <person name="Busman M."/>
            <person name="Brown D.W."/>
            <person name="Divon H."/>
            <person name="Uhlig S."/>
            <person name="Proctor R.H."/>
        </authorList>
    </citation>
    <scope>NUCLEOTIDE SEQUENCE</scope>
    <source>
        <strain evidence="9">NRRL 53441</strain>
    </source>
</reference>
<dbReference type="EMBL" id="JAADJG010000195">
    <property type="protein sequence ID" value="KAF4452202.1"/>
    <property type="molecule type" value="Genomic_DNA"/>
</dbReference>
<feature type="transmembrane region" description="Helical" evidence="7">
    <location>
        <begin position="53"/>
        <end position="76"/>
    </location>
</feature>
<evidence type="ECO:0000259" key="8">
    <source>
        <dbReference type="Pfam" id="PF20684"/>
    </source>
</evidence>
<feature type="transmembrane region" description="Helical" evidence="7">
    <location>
        <begin position="103"/>
        <end position="123"/>
    </location>
</feature>
<accession>A0A8H4KKX7</accession>
<evidence type="ECO:0000256" key="1">
    <source>
        <dbReference type="ARBA" id="ARBA00004141"/>
    </source>
</evidence>
<evidence type="ECO:0000256" key="3">
    <source>
        <dbReference type="ARBA" id="ARBA00022989"/>
    </source>
</evidence>
<evidence type="ECO:0000256" key="4">
    <source>
        <dbReference type="ARBA" id="ARBA00023136"/>
    </source>
</evidence>
<feature type="region of interest" description="Disordered" evidence="6">
    <location>
        <begin position="240"/>
        <end position="259"/>
    </location>
</feature>
<feature type="domain" description="Rhodopsin" evidence="8">
    <location>
        <begin position="17"/>
        <end position="193"/>
    </location>
</feature>
<evidence type="ECO:0000256" key="6">
    <source>
        <dbReference type="SAM" id="MobiDB-lite"/>
    </source>
</evidence>
<name>A0A8H4KKX7_9HYPO</name>
<comment type="similarity">
    <text evidence="5">Belongs to the SAT4 family.</text>
</comment>
<evidence type="ECO:0000256" key="7">
    <source>
        <dbReference type="SAM" id="Phobius"/>
    </source>
</evidence>
<dbReference type="AlphaFoldDB" id="A0A8H4KKX7"/>
<proteinExistence type="inferred from homology"/>
<keyword evidence="2 7" id="KW-0812">Transmembrane</keyword>
<dbReference type="PANTHER" id="PTHR33048">
    <property type="entry name" value="PTH11-LIKE INTEGRAL MEMBRANE PROTEIN (AFU_ORTHOLOGUE AFUA_5G11245)"/>
    <property type="match status" value="1"/>
</dbReference>
<keyword evidence="3 7" id="KW-1133">Transmembrane helix</keyword>
<dbReference type="InterPro" id="IPR052337">
    <property type="entry name" value="SAT4-like"/>
</dbReference>
<dbReference type="OrthoDB" id="444631at2759"/>
<sequence>MNAMDNFTLDNVSIRKARFATNYFFDTGIYFPKFSIIMFYYNLVPITQPRMRTALYVLAGITGSFAIITFFCDTFWCGPDPSVNWSAGEQTCSTFTSMTLMRLLWSMNFASEVLNVIYPIPLLREMTMTSMRKRIGLAVVFGLGIITIIVSVGRFITMVYVDNAISIYIWATAEICISVIVVALTAIRPLLRKLANLKTTDLSSSGRSGQLTGQMNYPRQIGNYTGGSGVYWQGMGKNHHRHAEARGSESPAGSETELNNMRGGGILMTHDVIVSRETIIDGIPAERPQYEIKH</sequence>
<dbReference type="Proteomes" id="UP000605986">
    <property type="component" value="Unassembled WGS sequence"/>
</dbReference>
<dbReference type="InterPro" id="IPR049326">
    <property type="entry name" value="Rhodopsin_dom_fungi"/>
</dbReference>
<dbReference type="PANTHER" id="PTHR33048:SF92">
    <property type="entry name" value="INTEGRAL MEMBRANE PROTEIN"/>
    <property type="match status" value="1"/>
</dbReference>
<evidence type="ECO:0000256" key="5">
    <source>
        <dbReference type="ARBA" id="ARBA00038359"/>
    </source>
</evidence>
<keyword evidence="10" id="KW-1185">Reference proteome</keyword>
<dbReference type="GO" id="GO:0016020">
    <property type="term" value="C:membrane"/>
    <property type="evidence" value="ECO:0007669"/>
    <property type="project" value="UniProtKB-SubCell"/>
</dbReference>
<dbReference type="Pfam" id="PF20684">
    <property type="entry name" value="Fung_rhodopsin"/>
    <property type="match status" value="1"/>
</dbReference>